<dbReference type="Gene3D" id="3.40.50.920">
    <property type="match status" value="1"/>
</dbReference>
<accession>A0A6J7HWK3</accession>
<dbReference type="SUPFAM" id="SSF52922">
    <property type="entry name" value="TK C-terminal domain-like"/>
    <property type="match status" value="1"/>
</dbReference>
<dbReference type="NCBIfam" id="TIGR00204">
    <property type="entry name" value="dxs"/>
    <property type="match status" value="1"/>
</dbReference>
<gene>
    <name evidence="14" type="ORF">UFOPK3674_00650</name>
</gene>
<dbReference type="InterPro" id="IPR005477">
    <property type="entry name" value="Dxylulose-5-P_synthase"/>
</dbReference>
<dbReference type="SMART" id="SM00861">
    <property type="entry name" value="Transket_pyr"/>
    <property type="match status" value="1"/>
</dbReference>
<protein>
    <recommendedName>
        <fullName evidence="6">1-deoxy-D-xylulose-5-phosphate synthase</fullName>
        <ecNumber evidence="6">2.2.1.7</ecNumber>
    </recommendedName>
</protein>
<dbReference type="PROSITE" id="PS00801">
    <property type="entry name" value="TRANSKETOLASE_1"/>
    <property type="match status" value="1"/>
</dbReference>
<dbReference type="CDD" id="cd07033">
    <property type="entry name" value="TPP_PYR_DXS_TK_like"/>
    <property type="match status" value="1"/>
</dbReference>
<evidence type="ECO:0000256" key="12">
    <source>
        <dbReference type="ARBA" id="ARBA00023229"/>
    </source>
</evidence>
<evidence type="ECO:0000256" key="2">
    <source>
        <dbReference type="ARBA" id="ARBA00001964"/>
    </source>
</evidence>
<evidence type="ECO:0000256" key="11">
    <source>
        <dbReference type="ARBA" id="ARBA00023052"/>
    </source>
</evidence>
<dbReference type="InterPro" id="IPR005475">
    <property type="entry name" value="Transketolase-like_Pyr-bd"/>
</dbReference>
<dbReference type="GO" id="GO:0008661">
    <property type="term" value="F:1-deoxy-D-xylulose-5-phosphate synthase activity"/>
    <property type="evidence" value="ECO:0007669"/>
    <property type="project" value="UniProtKB-EC"/>
</dbReference>
<keyword evidence="7" id="KW-0808">Transferase</keyword>
<dbReference type="GO" id="GO:0005829">
    <property type="term" value="C:cytosol"/>
    <property type="evidence" value="ECO:0007669"/>
    <property type="project" value="TreeGrafter"/>
</dbReference>
<evidence type="ECO:0000256" key="6">
    <source>
        <dbReference type="ARBA" id="ARBA00013150"/>
    </source>
</evidence>
<dbReference type="InterPro" id="IPR033248">
    <property type="entry name" value="Transketolase_C"/>
</dbReference>
<dbReference type="GO" id="GO:0016114">
    <property type="term" value="P:terpenoid biosynthetic process"/>
    <property type="evidence" value="ECO:0007669"/>
    <property type="project" value="InterPro"/>
</dbReference>
<evidence type="ECO:0000256" key="7">
    <source>
        <dbReference type="ARBA" id="ARBA00022679"/>
    </source>
</evidence>
<proteinExistence type="inferred from homology"/>
<dbReference type="UniPathway" id="UPA00064">
    <property type="reaction ID" value="UER00091"/>
</dbReference>
<dbReference type="InterPro" id="IPR009014">
    <property type="entry name" value="Transketo_C/PFOR_II"/>
</dbReference>
<dbReference type="Pfam" id="PF02780">
    <property type="entry name" value="Transketolase_C"/>
    <property type="match status" value="1"/>
</dbReference>
<evidence type="ECO:0000256" key="3">
    <source>
        <dbReference type="ARBA" id="ARBA00004980"/>
    </source>
</evidence>
<dbReference type="GO" id="GO:0019288">
    <property type="term" value="P:isopentenyl diphosphate biosynthetic process, methylerythritol 4-phosphate pathway"/>
    <property type="evidence" value="ECO:0007669"/>
    <property type="project" value="TreeGrafter"/>
</dbReference>
<evidence type="ECO:0000256" key="10">
    <source>
        <dbReference type="ARBA" id="ARBA00022977"/>
    </source>
</evidence>
<dbReference type="GO" id="GO:0009228">
    <property type="term" value="P:thiamine biosynthetic process"/>
    <property type="evidence" value="ECO:0007669"/>
    <property type="project" value="UniProtKB-KW"/>
</dbReference>
<keyword evidence="9" id="KW-0460">Magnesium</keyword>
<evidence type="ECO:0000256" key="4">
    <source>
        <dbReference type="ARBA" id="ARBA00011081"/>
    </source>
</evidence>
<comment type="cofactor">
    <cofactor evidence="2">
        <name>thiamine diphosphate</name>
        <dbReference type="ChEBI" id="CHEBI:58937"/>
    </cofactor>
</comment>
<reference evidence="14" key="1">
    <citation type="submission" date="2020-05" db="EMBL/GenBank/DDBJ databases">
        <authorList>
            <person name="Chiriac C."/>
            <person name="Salcher M."/>
            <person name="Ghai R."/>
            <person name="Kavagutti S V."/>
        </authorList>
    </citation>
    <scope>NUCLEOTIDE SEQUENCE</scope>
</reference>
<evidence type="ECO:0000256" key="1">
    <source>
        <dbReference type="ARBA" id="ARBA00001946"/>
    </source>
</evidence>
<dbReference type="EC" id="2.2.1.7" evidence="6"/>
<dbReference type="SUPFAM" id="SSF52518">
    <property type="entry name" value="Thiamin diphosphate-binding fold (THDP-binding)"/>
    <property type="match status" value="2"/>
</dbReference>
<evidence type="ECO:0000313" key="14">
    <source>
        <dbReference type="EMBL" id="CAB4922893.1"/>
    </source>
</evidence>
<evidence type="ECO:0000256" key="9">
    <source>
        <dbReference type="ARBA" id="ARBA00022842"/>
    </source>
</evidence>
<dbReference type="EMBL" id="CAFBMX010000003">
    <property type="protein sequence ID" value="CAB4922893.1"/>
    <property type="molecule type" value="Genomic_DNA"/>
</dbReference>
<dbReference type="NCBIfam" id="NF003933">
    <property type="entry name" value="PRK05444.2-2"/>
    <property type="match status" value="1"/>
</dbReference>
<feature type="domain" description="Transketolase-like pyrimidine-binding" evidence="13">
    <location>
        <begin position="331"/>
        <end position="495"/>
    </location>
</feature>
<dbReference type="Pfam" id="PF13292">
    <property type="entry name" value="DXP_synthase_N"/>
    <property type="match status" value="1"/>
</dbReference>
<comment type="cofactor">
    <cofactor evidence="1">
        <name>Mg(2+)</name>
        <dbReference type="ChEBI" id="CHEBI:18420"/>
    </cofactor>
</comment>
<evidence type="ECO:0000259" key="13">
    <source>
        <dbReference type="SMART" id="SM00861"/>
    </source>
</evidence>
<dbReference type="InterPro" id="IPR049557">
    <property type="entry name" value="Transketolase_CS"/>
</dbReference>
<dbReference type="HAMAP" id="MF_00315">
    <property type="entry name" value="DXP_synth"/>
    <property type="match status" value="1"/>
</dbReference>
<dbReference type="InterPro" id="IPR029061">
    <property type="entry name" value="THDP-binding"/>
</dbReference>
<dbReference type="Gene3D" id="3.40.50.970">
    <property type="match status" value="2"/>
</dbReference>
<dbReference type="InterPro" id="IPR020826">
    <property type="entry name" value="Transketolase_BS"/>
</dbReference>
<comment type="subunit">
    <text evidence="5">Homodimer.</text>
</comment>
<dbReference type="CDD" id="cd02007">
    <property type="entry name" value="TPP_DXS"/>
    <property type="match status" value="1"/>
</dbReference>
<dbReference type="PROSITE" id="PS00802">
    <property type="entry name" value="TRANSKETOLASE_2"/>
    <property type="match status" value="1"/>
</dbReference>
<dbReference type="FunFam" id="3.40.50.920:FF:000002">
    <property type="entry name" value="1-deoxy-D-xylulose-5-phosphate synthase"/>
    <property type="match status" value="1"/>
</dbReference>
<evidence type="ECO:0000256" key="8">
    <source>
        <dbReference type="ARBA" id="ARBA00022723"/>
    </source>
</evidence>
<dbReference type="GO" id="GO:0046872">
    <property type="term" value="F:metal ion binding"/>
    <property type="evidence" value="ECO:0007669"/>
    <property type="project" value="UniProtKB-KW"/>
</dbReference>
<organism evidence="14">
    <name type="scientific">freshwater metagenome</name>
    <dbReference type="NCBI Taxonomy" id="449393"/>
    <lineage>
        <taxon>unclassified sequences</taxon>
        <taxon>metagenomes</taxon>
        <taxon>ecological metagenomes</taxon>
    </lineage>
</organism>
<dbReference type="PANTHER" id="PTHR43322">
    <property type="entry name" value="1-D-DEOXYXYLULOSE 5-PHOSPHATE SYNTHASE-RELATED"/>
    <property type="match status" value="1"/>
</dbReference>
<name>A0A6J7HWK3_9ZZZZ</name>
<comment type="similarity">
    <text evidence="4">Belongs to the transketolase family. DXPS subfamily.</text>
</comment>
<dbReference type="PANTHER" id="PTHR43322:SF5">
    <property type="entry name" value="1-DEOXY-D-XYLULOSE-5-PHOSPHATE SYNTHASE, CHLOROPLASTIC"/>
    <property type="match status" value="1"/>
</dbReference>
<keyword evidence="12" id="KW-0414">Isoprene biosynthesis</keyword>
<sequence>MTRILDRIDRPQDLHGLTEPELAQVAQEVREHIIDTVGEIGGHFGANLGTCELAVALHSLLDSPTDKILWDVGHQAYPHKVLTGRRDELATIRKYGGLTPFCAIEESEHDIMGAGHASTSIGYAVGLKEGMRLQGDLDAGKVVAVIGDGAMTGGVAFEAIHQAGGLGTPIVVVLNDNGMSISPNVGALSRYFNRVRLNPKFWHAREGVEDRLSHLPGGIGARFERLGPQLKESIKAFWAPGLFWEELDWAYVGVVDGHDVVALRQALAEAFAAGRPVVVHIATVKGKGFAPAEEGGLEGMERWHAAKPKSIADGEPVPAAPIAPDAAPKPPTYTQVFGDALVREIRADRRVVGITAAMNTGTGLDIVQKAEPDHYFDVGIAEQQAVLFAAGLALEGIKPVLGIYSTFLQRAFDQIVHDVALQRLDVVFAMDRAGLVGDDGPTHHGVFDIAYLRQLPHMTLMAPRDEAMLLHMLHTALAIDGPVGLRYPRGEGVGVALPEVPEVLEPGTGEILREGREVALLGYGSGVGKALEAAELLAAQGIQATVADARFAKPLDAALIAQLCGEHDLLVTVEEGILQGGFGSAVLEHCSDHGIATPRIMRVGLPDRFVTHGAPALLHEEVGFTGTAIAERISSALGVTGELRAGA</sequence>
<comment type="pathway">
    <text evidence="3">Metabolic intermediate biosynthesis; 1-deoxy-D-xylulose 5-phosphate biosynthesis; 1-deoxy-D-xylulose 5-phosphate from D-glyceraldehyde 3-phosphate and pyruvate: step 1/1.</text>
</comment>
<keyword evidence="8" id="KW-0479">Metal-binding</keyword>
<evidence type="ECO:0000256" key="5">
    <source>
        <dbReference type="ARBA" id="ARBA00011738"/>
    </source>
</evidence>
<keyword evidence="11" id="KW-0786">Thiamine pyrophosphate</keyword>
<keyword evidence="10" id="KW-0784">Thiamine biosynthesis</keyword>
<dbReference type="FunFam" id="3.40.50.970:FF:000005">
    <property type="entry name" value="1-deoxy-D-xylulose-5-phosphate synthase"/>
    <property type="match status" value="1"/>
</dbReference>
<dbReference type="AlphaFoldDB" id="A0A6J7HWK3"/>
<dbReference type="Pfam" id="PF02779">
    <property type="entry name" value="Transket_pyr"/>
    <property type="match status" value="1"/>
</dbReference>